<dbReference type="EMBL" id="BAAAYX010000033">
    <property type="protein sequence ID" value="GAA3719513.1"/>
    <property type="molecule type" value="Genomic_DNA"/>
</dbReference>
<evidence type="ECO:0000313" key="1">
    <source>
        <dbReference type="EMBL" id="GAA3719513.1"/>
    </source>
</evidence>
<sequence>MRTSDRTWGPLLGQVRAISARRLYATCAFRSSIQIIQRTLEELAEQDQRLPVLLSYPDDEVARVCGGGQRSDETFVRQLDQLGIAYVDGLSAHLKDIEAFSVTPAEYVNRYYYGHYTPAGNHCFAMSVARRPIIEWLDPRPHAYLSQAKPTDAGRLAPGDAGADIVYAAANQAWGRGDHVDAYAGVFADHDGHFWRVSRADGVLIR</sequence>
<comment type="caution">
    <text evidence="1">The sequence shown here is derived from an EMBL/GenBank/DDBJ whole genome shotgun (WGS) entry which is preliminary data.</text>
</comment>
<protein>
    <submittedName>
        <fullName evidence="1">Uncharacterized protein</fullName>
    </submittedName>
</protein>
<proteinExistence type="predicted"/>
<dbReference type="Proteomes" id="UP001500051">
    <property type="component" value="Unassembled WGS sequence"/>
</dbReference>
<gene>
    <name evidence="1" type="ORF">GCM10022204_44510</name>
</gene>
<keyword evidence="2" id="KW-1185">Reference proteome</keyword>
<evidence type="ECO:0000313" key="2">
    <source>
        <dbReference type="Proteomes" id="UP001500051"/>
    </source>
</evidence>
<organism evidence="1 2">
    <name type="scientific">Microlunatus aurantiacus</name>
    <dbReference type="NCBI Taxonomy" id="446786"/>
    <lineage>
        <taxon>Bacteria</taxon>
        <taxon>Bacillati</taxon>
        <taxon>Actinomycetota</taxon>
        <taxon>Actinomycetes</taxon>
        <taxon>Propionibacteriales</taxon>
        <taxon>Propionibacteriaceae</taxon>
        <taxon>Microlunatus</taxon>
    </lineage>
</organism>
<name>A0ABP7EJK4_9ACTN</name>
<reference evidence="2" key="1">
    <citation type="journal article" date="2019" name="Int. J. Syst. Evol. Microbiol.">
        <title>The Global Catalogue of Microorganisms (GCM) 10K type strain sequencing project: providing services to taxonomists for standard genome sequencing and annotation.</title>
        <authorList>
            <consortium name="The Broad Institute Genomics Platform"/>
            <consortium name="The Broad Institute Genome Sequencing Center for Infectious Disease"/>
            <person name="Wu L."/>
            <person name="Ma J."/>
        </authorList>
    </citation>
    <scope>NUCLEOTIDE SEQUENCE [LARGE SCALE GENOMIC DNA]</scope>
    <source>
        <strain evidence="2">JCM 16548</strain>
    </source>
</reference>
<accession>A0ABP7EJK4</accession>